<evidence type="ECO:0000256" key="4">
    <source>
        <dbReference type="ARBA" id="ARBA00023136"/>
    </source>
</evidence>
<proteinExistence type="predicted"/>
<dbReference type="STRING" id="1306861.A0A4U6XCA6"/>
<name>A0A4U6XCA6_9PEZI</name>
<feature type="transmembrane region" description="Helical" evidence="7">
    <location>
        <begin position="1418"/>
        <end position="1440"/>
    </location>
</feature>
<feature type="compositionally biased region" description="Polar residues" evidence="6">
    <location>
        <begin position="653"/>
        <end position="668"/>
    </location>
</feature>
<feature type="compositionally biased region" description="Polar residues" evidence="6">
    <location>
        <begin position="709"/>
        <end position="722"/>
    </location>
</feature>
<gene>
    <name evidence="9" type="ORF">CTA1_7655</name>
</gene>
<feature type="region of interest" description="Disordered" evidence="6">
    <location>
        <begin position="879"/>
        <end position="958"/>
    </location>
</feature>
<feature type="region of interest" description="Disordered" evidence="6">
    <location>
        <begin position="1023"/>
        <end position="1047"/>
    </location>
</feature>
<reference evidence="9 10" key="1">
    <citation type="journal article" date="2019" name="PLoS ONE">
        <title>Comparative genome analysis indicates high evolutionary potential of pathogenicity genes in Colletotrichum tanaceti.</title>
        <authorList>
            <person name="Lelwala R.V."/>
            <person name="Korhonen P.K."/>
            <person name="Young N.D."/>
            <person name="Scott J.B."/>
            <person name="Ades P.A."/>
            <person name="Gasser R.B."/>
            <person name="Taylor P.W.J."/>
        </authorList>
    </citation>
    <scope>NUCLEOTIDE SEQUENCE [LARGE SCALE GENOMIC DNA]</scope>
    <source>
        <strain evidence="9">BRIP57314</strain>
    </source>
</reference>
<keyword evidence="2 7" id="KW-0812">Transmembrane</keyword>
<feature type="transmembrane region" description="Helical" evidence="7">
    <location>
        <begin position="1452"/>
        <end position="1473"/>
    </location>
</feature>
<feature type="compositionally biased region" description="Basic and acidic residues" evidence="6">
    <location>
        <begin position="104"/>
        <end position="120"/>
    </location>
</feature>
<feature type="compositionally biased region" description="Basic and acidic residues" evidence="6">
    <location>
        <begin position="879"/>
        <end position="889"/>
    </location>
</feature>
<evidence type="ECO:0000256" key="3">
    <source>
        <dbReference type="ARBA" id="ARBA00022989"/>
    </source>
</evidence>
<dbReference type="Gene3D" id="1.20.58.340">
    <property type="entry name" value="Magnesium transport protein CorA, transmembrane region"/>
    <property type="match status" value="1"/>
</dbReference>
<feature type="region of interest" description="Disordered" evidence="6">
    <location>
        <begin position="639"/>
        <end position="778"/>
    </location>
</feature>
<feature type="coiled-coil region" evidence="5">
    <location>
        <begin position="1309"/>
        <end position="1336"/>
    </location>
</feature>
<keyword evidence="3 7" id="KW-1133">Transmembrane helix</keyword>
<dbReference type="SUPFAM" id="SSF144083">
    <property type="entry name" value="Magnesium transport protein CorA, transmembrane region"/>
    <property type="match status" value="1"/>
</dbReference>
<evidence type="ECO:0000313" key="10">
    <source>
        <dbReference type="Proteomes" id="UP000310108"/>
    </source>
</evidence>
<feature type="compositionally biased region" description="Low complexity" evidence="6">
    <location>
        <begin position="19"/>
        <end position="30"/>
    </location>
</feature>
<dbReference type="PANTHER" id="PTHR46494">
    <property type="entry name" value="CORA FAMILY METAL ION TRANSPORTER (EUROFUNG)"/>
    <property type="match status" value="1"/>
</dbReference>
<accession>A0A4U6XCA6</accession>
<dbReference type="Pfam" id="PF26118">
    <property type="entry name" value="DUF8035"/>
    <property type="match status" value="1"/>
</dbReference>
<feature type="region of interest" description="Disordered" evidence="6">
    <location>
        <begin position="97"/>
        <end position="120"/>
    </location>
</feature>
<feature type="compositionally biased region" description="Basic and acidic residues" evidence="6">
    <location>
        <begin position="670"/>
        <end position="693"/>
    </location>
</feature>
<evidence type="ECO:0000256" key="5">
    <source>
        <dbReference type="SAM" id="Coils"/>
    </source>
</evidence>
<feature type="region of interest" description="Disordered" evidence="6">
    <location>
        <begin position="1536"/>
        <end position="1559"/>
    </location>
</feature>
<comment type="caution">
    <text evidence="9">The sequence shown here is derived from an EMBL/GenBank/DDBJ whole genome shotgun (WGS) entry which is preliminary data.</text>
</comment>
<keyword evidence="10" id="KW-1185">Reference proteome</keyword>
<dbReference type="InterPro" id="IPR002523">
    <property type="entry name" value="MgTranspt_CorA/ZnTranspt_ZntB"/>
</dbReference>
<dbReference type="InterPro" id="IPR058348">
    <property type="entry name" value="DUF8035"/>
</dbReference>
<feature type="domain" description="DUF8035" evidence="8">
    <location>
        <begin position="41"/>
        <end position="94"/>
    </location>
</feature>
<dbReference type="GO" id="GO:0015087">
    <property type="term" value="F:cobalt ion transmembrane transporter activity"/>
    <property type="evidence" value="ECO:0007669"/>
    <property type="project" value="TreeGrafter"/>
</dbReference>
<dbReference type="PANTHER" id="PTHR46494:SF1">
    <property type="entry name" value="CORA FAMILY METAL ION TRANSPORTER (EUROFUNG)"/>
    <property type="match status" value="1"/>
</dbReference>
<comment type="subcellular location">
    <subcellularLocation>
        <location evidence="1">Cell membrane</location>
        <topology evidence="1">Multi-pass membrane protein</topology>
    </subcellularLocation>
</comment>
<evidence type="ECO:0000256" key="7">
    <source>
        <dbReference type="SAM" id="Phobius"/>
    </source>
</evidence>
<dbReference type="GO" id="GO:0050897">
    <property type="term" value="F:cobalt ion binding"/>
    <property type="evidence" value="ECO:0007669"/>
    <property type="project" value="TreeGrafter"/>
</dbReference>
<dbReference type="InterPro" id="IPR045863">
    <property type="entry name" value="CorA_TM1_TM2"/>
</dbReference>
<feature type="region of interest" description="Disordered" evidence="6">
    <location>
        <begin position="1"/>
        <end position="41"/>
    </location>
</feature>
<dbReference type="GO" id="GO:0000287">
    <property type="term" value="F:magnesium ion binding"/>
    <property type="evidence" value="ECO:0007669"/>
    <property type="project" value="TreeGrafter"/>
</dbReference>
<dbReference type="Proteomes" id="UP000310108">
    <property type="component" value="Unassembled WGS sequence"/>
</dbReference>
<evidence type="ECO:0000259" key="8">
    <source>
        <dbReference type="Pfam" id="PF26118"/>
    </source>
</evidence>
<dbReference type="EMBL" id="PJEX01000189">
    <property type="protein sequence ID" value="TKW53370.1"/>
    <property type="molecule type" value="Genomic_DNA"/>
</dbReference>
<evidence type="ECO:0000256" key="1">
    <source>
        <dbReference type="ARBA" id="ARBA00004651"/>
    </source>
</evidence>
<dbReference type="Pfam" id="PF01544">
    <property type="entry name" value="CorA"/>
    <property type="match status" value="1"/>
</dbReference>
<organism evidence="9 10">
    <name type="scientific">Colletotrichum tanaceti</name>
    <dbReference type="NCBI Taxonomy" id="1306861"/>
    <lineage>
        <taxon>Eukaryota</taxon>
        <taxon>Fungi</taxon>
        <taxon>Dikarya</taxon>
        <taxon>Ascomycota</taxon>
        <taxon>Pezizomycotina</taxon>
        <taxon>Sordariomycetes</taxon>
        <taxon>Hypocreomycetidae</taxon>
        <taxon>Glomerellales</taxon>
        <taxon>Glomerellaceae</taxon>
        <taxon>Colletotrichum</taxon>
        <taxon>Colletotrichum destructivum species complex</taxon>
    </lineage>
</organism>
<dbReference type="GO" id="GO:0005886">
    <property type="term" value="C:plasma membrane"/>
    <property type="evidence" value="ECO:0007669"/>
    <property type="project" value="UniProtKB-SubCell"/>
</dbReference>
<keyword evidence="5" id="KW-0175">Coiled coil</keyword>
<feature type="compositionally biased region" description="Low complexity" evidence="6">
    <location>
        <begin position="1023"/>
        <end position="1038"/>
    </location>
</feature>
<feature type="compositionally biased region" description="Basic and acidic residues" evidence="6">
    <location>
        <begin position="1550"/>
        <end position="1559"/>
    </location>
</feature>
<evidence type="ECO:0000256" key="6">
    <source>
        <dbReference type="SAM" id="MobiDB-lite"/>
    </source>
</evidence>
<protein>
    <recommendedName>
        <fullName evidence="8">DUF8035 domain-containing protein</fullName>
    </recommendedName>
</protein>
<feature type="region of interest" description="Disordered" evidence="6">
    <location>
        <begin position="134"/>
        <end position="165"/>
    </location>
</feature>
<sequence>MPKKRKQIRFQEGDDNDWSGSSSSGSSRSSVASFHRDSYPRKGRTRIPARLVSKRALVDLGYPFVEDGALVVLLVALDERLIDEVLKLSEEYRRSDQDFFGGGRDGRESRDPENQARDRGFDWVNIETPETIHPLPDLGYHDEAGASENDSDLLSNDTDADETQGPVAYSGVLGLNTTKVFGENHGEFTAGKFPAWNQERSDLVNSTTTLFLVHAAEFYMDRAGKHRVTLVCPNRPENHHGDPFNNPSLVRMRWLHVQAQPLNIATLEASPKNSKAPRCVRPSETGSYIEPGSTVQYVGRYNRSLGSYPGDEVADTEPVVFLSAPYLVLADKLPRKRQYGSHHTRSLLEVLYGYDGGTFEESNVRGKSEQKGGSKSLETLQVPQLWSLTIGAELIITCSEMSSEEIGRDLITIDGKESRTGVYYTIRLIDERDTCRYHIVIKKDCKYVDFLRHAVSLVRKGRSTSSMAYVLVSDSGVLITPDKWLHLLEKGSIEEHVFCLRPKDAAHQMPDDDIRALSARLTAGSRSSLGTYSRRSSFRSELRRPEYNMQMVVHPRMWEYGAGSQRPESEDGMASDKDADIDTLTMSFDSRSNEDGAEDSSYDGIVDLTSSASETSLGLRRTPTLGSLRSDNHVPELFDMDRHTGFRRRRDAQTTLQNERRYPSSQDLDSGGRPEQRFFLRRRETARSADSRTTDPGAMPLGPGDEYSPRQSWSRSRASSFTYAHGSPLDPGRIPSPVDPSEPLETGSRKAASFRHSGLGSFPGAGSTADFEAESPPPFDIPDGRFVPFLAWRLTWRDDKRTRADVDRTLFQLLSNLNAGLEADRTGKWYKTAFECTQNELTERFECLVESVSSFSPRHQGVPESGGSTADSSTCYHVEAQESHPRDPNMPELPRVGNDPEGVVEPPASNLFGPTDVESTDDGLRLNGRAGESTDPPQGRSARGTRRQSYESISHTGPTTVRDRMLLGKITEVSRAAFGAFLPSEGGFAAHAVCKRFWGSVDSILRQIVWSWNAQVEAEKRSWAVSRSAPRSPAAQQRVTSQGPGENRNDYCSGCSDCHKGKTYEAVRDALDHWHDSHVQTPCSWPARPDRPFDDPCFAWICRTEMPGPGPEPGVETEDGRWSPMRNSVVSSAETFYAQVKAIVDQTEELHKLVTSAAAPDDPYSSNDPRPHLPSSLVNAFEGLISIYVLKAKELSWMNRFTAKVASSHYSQDAERRLDRLREAGHLTSGRVRQHLTRAKEDIIMLGTTKGDSERIVIAPIGPEFLAASLLSSLQNSVPVLGTEKKLDLVNHYRSQTARLCFDTSRRPNRKAFVEIHALEEELEALRAVVASQQHLLRSYQKLYSPLAFRSRTTDRLYYKERKASFKLENRCIRRQQRRLAERDRALSILQLRARTLRDETKQRIEILDEGHGKAIRVFTIVTLFFLPLSFVTSFFGMNTTDIRDIERDQRVFWTSALPVTLGVLGLAFVYGYKWDLVLAWASKAFKSPRTRGSSYAPQDVEKDTWMTASDRRGSSGLPFHRERASIAGWKERVSFRSRGRSARGRVPRKKTDDSLFRP</sequence>
<feature type="compositionally biased region" description="Basic residues" evidence="6">
    <location>
        <begin position="1536"/>
        <end position="1549"/>
    </location>
</feature>
<dbReference type="GO" id="GO:0015095">
    <property type="term" value="F:magnesium ion transmembrane transporter activity"/>
    <property type="evidence" value="ECO:0007669"/>
    <property type="project" value="TreeGrafter"/>
</dbReference>
<keyword evidence="4 7" id="KW-0472">Membrane</keyword>
<evidence type="ECO:0000313" key="9">
    <source>
        <dbReference type="EMBL" id="TKW53370.1"/>
    </source>
</evidence>
<evidence type="ECO:0000256" key="2">
    <source>
        <dbReference type="ARBA" id="ARBA00022692"/>
    </source>
</evidence>